<dbReference type="InterPro" id="IPR017956">
    <property type="entry name" value="AT_hook_DNA-bd_motif"/>
</dbReference>
<dbReference type="EMBL" id="FN649035">
    <property type="protein sequence ID" value="CBJ25685.1"/>
    <property type="molecule type" value="Genomic_DNA"/>
</dbReference>
<keyword evidence="4" id="KW-1185">Reference proteome</keyword>
<dbReference type="SMART" id="SM00384">
    <property type="entry name" value="AT_hook"/>
    <property type="match status" value="3"/>
</dbReference>
<dbReference type="Proteomes" id="UP000002630">
    <property type="component" value="Linkage Group LG02"/>
</dbReference>
<evidence type="ECO:0000313" key="3">
    <source>
        <dbReference type="EMBL" id="CBJ25685.1"/>
    </source>
</evidence>
<dbReference type="InterPro" id="IPR054424">
    <property type="entry name" value="Replitron_HUH"/>
</dbReference>
<feature type="compositionally biased region" description="Low complexity" evidence="1">
    <location>
        <begin position="9"/>
        <end position="28"/>
    </location>
</feature>
<dbReference type="Pfam" id="PF21859">
    <property type="entry name" value="Replitron_HUH"/>
    <property type="match status" value="1"/>
</dbReference>
<gene>
    <name evidence="3" type="ORF">Esi_0008_0105</name>
</gene>
<protein>
    <recommendedName>
        <fullName evidence="2">Replitron HUH endonuclease domain-containing protein</fullName>
    </recommendedName>
</protein>
<feature type="compositionally biased region" description="Low complexity" evidence="1">
    <location>
        <begin position="183"/>
        <end position="211"/>
    </location>
</feature>
<feature type="region of interest" description="Disordered" evidence="1">
    <location>
        <begin position="1"/>
        <end position="253"/>
    </location>
</feature>
<feature type="domain" description="Replitron HUH endonuclease" evidence="2">
    <location>
        <begin position="273"/>
        <end position="385"/>
    </location>
</feature>
<evidence type="ECO:0000256" key="1">
    <source>
        <dbReference type="SAM" id="MobiDB-lite"/>
    </source>
</evidence>
<organism evidence="3 4">
    <name type="scientific">Ectocarpus siliculosus</name>
    <name type="common">Brown alga</name>
    <name type="synonym">Conferva siliculosa</name>
    <dbReference type="NCBI Taxonomy" id="2880"/>
    <lineage>
        <taxon>Eukaryota</taxon>
        <taxon>Sar</taxon>
        <taxon>Stramenopiles</taxon>
        <taxon>Ochrophyta</taxon>
        <taxon>PX clade</taxon>
        <taxon>Phaeophyceae</taxon>
        <taxon>Ectocarpales</taxon>
        <taxon>Ectocarpaceae</taxon>
        <taxon>Ectocarpus</taxon>
    </lineage>
</organism>
<evidence type="ECO:0000259" key="2">
    <source>
        <dbReference type="Pfam" id="PF21859"/>
    </source>
</evidence>
<dbReference type="OrthoDB" id="1990019at2759"/>
<dbReference type="GO" id="GO:0003677">
    <property type="term" value="F:DNA binding"/>
    <property type="evidence" value="ECO:0007669"/>
    <property type="project" value="InterPro"/>
</dbReference>
<evidence type="ECO:0000313" key="4">
    <source>
        <dbReference type="Proteomes" id="UP000002630"/>
    </source>
</evidence>
<feature type="compositionally biased region" description="Low complexity" evidence="1">
    <location>
        <begin position="119"/>
        <end position="159"/>
    </location>
</feature>
<dbReference type="EMBL" id="FN649727">
    <property type="protein sequence ID" value="CBJ25685.1"/>
    <property type="molecule type" value="Genomic_DNA"/>
</dbReference>
<feature type="compositionally biased region" description="Low complexity" evidence="1">
    <location>
        <begin position="68"/>
        <end position="85"/>
    </location>
</feature>
<name>D7G6Z2_ECTSI</name>
<reference evidence="3 4" key="1">
    <citation type="journal article" date="2010" name="Nature">
        <title>The Ectocarpus genome and the independent evolution of multicellularity in brown algae.</title>
        <authorList>
            <person name="Cock J.M."/>
            <person name="Sterck L."/>
            <person name="Rouze P."/>
            <person name="Scornet D."/>
            <person name="Allen A.E."/>
            <person name="Amoutzias G."/>
            <person name="Anthouard V."/>
            <person name="Artiguenave F."/>
            <person name="Aury J.M."/>
            <person name="Badger J.H."/>
            <person name="Beszteri B."/>
            <person name="Billiau K."/>
            <person name="Bonnet E."/>
            <person name="Bothwell J.H."/>
            <person name="Bowler C."/>
            <person name="Boyen C."/>
            <person name="Brownlee C."/>
            <person name="Carrano C.J."/>
            <person name="Charrier B."/>
            <person name="Cho G.Y."/>
            <person name="Coelho S.M."/>
            <person name="Collen J."/>
            <person name="Corre E."/>
            <person name="Da Silva C."/>
            <person name="Delage L."/>
            <person name="Delaroque N."/>
            <person name="Dittami S.M."/>
            <person name="Doulbeau S."/>
            <person name="Elias M."/>
            <person name="Farnham G."/>
            <person name="Gachon C.M."/>
            <person name="Gschloessl B."/>
            <person name="Heesch S."/>
            <person name="Jabbari K."/>
            <person name="Jubin C."/>
            <person name="Kawai H."/>
            <person name="Kimura K."/>
            <person name="Kloareg B."/>
            <person name="Kupper F.C."/>
            <person name="Lang D."/>
            <person name="Le Bail A."/>
            <person name="Leblanc C."/>
            <person name="Lerouge P."/>
            <person name="Lohr M."/>
            <person name="Lopez P.J."/>
            <person name="Martens C."/>
            <person name="Maumus F."/>
            <person name="Michel G."/>
            <person name="Miranda-Saavedra D."/>
            <person name="Morales J."/>
            <person name="Moreau H."/>
            <person name="Motomura T."/>
            <person name="Nagasato C."/>
            <person name="Napoli C.A."/>
            <person name="Nelson D.R."/>
            <person name="Nyvall-Collen P."/>
            <person name="Peters A.F."/>
            <person name="Pommier C."/>
            <person name="Potin P."/>
            <person name="Poulain J."/>
            <person name="Quesneville H."/>
            <person name="Read B."/>
            <person name="Rensing S.A."/>
            <person name="Ritter A."/>
            <person name="Rousvoal S."/>
            <person name="Samanta M."/>
            <person name="Samson G."/>
            <person name="Schroeder D.C."/>
            <person name="Segurens B."/>
            <person name="Strittmatter M."/>
            <person name="Tonon T."/>
            <person name="Tregear J.W."/>
            <person name="Valentin K."/>
            <person name="von Dassow P."/>
            <person name="Yamagishi T."/>
            <person name="Van de Peer Y."/>
            <person name="Wincker P."/>
        </authorList>
    </citation>
    <scope>NUCLEOTIDE SEQUENCE [LARGE SCALE GENOMIC DNA]</scope>
    <source>
        <strain evidence="4">Ec32 / CCAP1310/4</strain>
    </source>
</reference>
<proteinExistence type="predicted"/>
<dbReference type="AlphaFoldDB" id="D7G6Z2"/>
<dbReference type="PRINTS" id="PR00929">
    <property type="entry name" value="ATHOOK"/>
</dbReference>
<dbReference type="InParanoid" id="D7G6Z2"/>
<accession>D7G6Z2</accession>
<feature type="compositionally biased region" description="Basic and acidic residues" evidence="1">
    <location>
        <begin position="96"/>
        <end position="108"/>
    </location>
</feature>
<sequence length="385" mass="40543">MSHGHRGRSPGASERSPGSRGRGASASSHQAQTSLVVDENLPATTPPEPPTVDGAELQVHHRSARHPSAAGTTSSRGEGSRSSSTPGQASSLGAEAGDHFHDKDDDHPATPSPRRSGRRPSPSARARAVSADAASSAGRDARGAATSADALSPAAPSPARRGRGRPRKESQAPPVPKRRRGRPPNVRPDMPSPNGGAAGSSPPAAAAGPPALHTPDATEPGSSRSTPAATLRRGPGRPRKQTNTSATPVRICPTTGDKVDDLLDSGIGAQHDFSLTISARNSGNVESHGFEYVDKYLQERMVRGLVSLERGNVHGNLHLQGILTAGLVKHFDDPRKEEAAMRKSMRQACEWKSHVKVKIVIKRLMRQQTFSGMLGYCSKDQGRPH</sequence>